<gene>
    <name evidence="1" type="ORF">GMARGA_LOCUS31587</name>
</gene>
<proteinExistence type="predicted"/>
<dbReference type="EMBL" id="CAJVQB010047487">
    <property type="protein sequence ID" value="CAG8833491.1"/>
    <property type="molecule type" value="Genomic_DNA"/>
</dbReference>
<keyword evidence="2" id="KW-1185">Reference proteome</keyword>
<organism evidence="1 2">
    <name type="scientific">Gigaspora margarita</name>
    <dbReference type="NCBI Taxonomy" id="4874"/>
    <lineage>
        <taxon>Eukaryota</taxon>
        <taxon>Fungi</taxon>
        <taxon>Fungi incertae sedis</taxon>
        <taxon>Mucoromycota</taxon>
        <taxon>Glomeromycotina</taxon>
        <taxon>Glomeromycetes</taxon>
        <taxon>Diversisporales</taxon>
        <taxon>Gigasporaceae</taxon>
        <taxon>Gigaspora</taxon>
    </lineage>
</organism>
<dbReference type="PANTHER" id="PTHR35385">
    <property type="entry name" value="PROTEIN B, PUTATIVE-RELATED-RELATED"/>
    <property type="match status" value="1"/>
</dbReference>
<sequence length="259" mass="29250">FLVNQFEADLFVNIGSIEALSFRYVKNEVCDKYIELFENGHSPASALYTYENSLHLLSNNEQELIQLLADCAINPDHGYVSNLFKQFRNNYLGGKNGTSMFQRLKDEISSYNNSGKGRALLQEYDLHSKRAFILCVVTNLMIRVHEKISQSGEICYADASASFEPLNTSITLFYTSCIAGALPLGLIVTSNELETTLENGMNMLRSLLSQHAFFGRGPSTGPIAFLTDNSKHERNALEHCWLQSKKLLCIFHVLQAFWR</sequence>
<accession>A0ABN7WJH6</accession>
<protein>
    <submittedName>
        <fullName evidence="1">33322_t:CDS:1</fullName>
    </submittedName>
</protein>
<dbReference type="Proteomes" id="UP000789901">
    <property type="component" value="Unassembled WGS sequence"/>
</dbReference>
<dbReference type="PANTHER" id="PTHR35385:SF2">
    <property type="entry name" value="PROTEIN B, PUTATIVE-RELATED"/>
    <property type="match status" value="1"/>
</dbReference>
<evidence type="ECO:0000313" key="1">
    <source>
        <dbReference type="EMBL" id="CAG8833491.1"/>
    </source>
</evidence>
<evidence type="ECO:0000313" key="2">
    <source>
        <dbReference type="Proteomes" id="UP000789901"/>
    </source>
</evidence>
<comment type="caution">
    <text evidence="1">The sequence shown here is derived from an EMBL/GenBank/DDBJ whole genome shotgun (WGS) entry which is preliminary data.</text>
</comment>
<reference evidence="1 2" key="1">
    <citation type="submission" date="2021-06" db="EMBL/GenBank/DDBJ databases">
        <authorList>
            <person name="Kallberg Y."/>
            <person name="Tangrot J."/>
            <person name="Rosling A."/>
        </authorList>
    </citation>
    <scope>NUCLEOTIDE SEQUENCE [LARGE SCALE GENOMIC DNA]</scope>
    <source>
        <strain evidence="1 2">120-4 pot B 10/14</strain>
    </source>
</reference>
<feature type="non-terminal residue" evidence="1">
    <location>
        <position position="1"/>
    </location>
</feature>
<name>A0ABN7WJH6_GIGMA</name>